<evidence type="ECO:0000313" key="7">
    <source>
        <dbReference type="EMBL" id="PVD31991.1"/>
    </source>
</evidence>
<comment type="similarity">
    <text evidence="1">Belongs to the NmrA-type oxidoreductase family.</text>
</comment>
<sequence length="449" mass="50670">MMLSDEVKKYIAFSEKRGIFTKSSAHSPWNPTETRSQLSDPCKYTFTKSSAHSPWNPTELRSQLSDPCKYTFTKSSAHYPWNPTETRSELSDHRPETGQHEDTSSFFEALESSGDHLMPDEKEGGLLTAKQSWFLRLRPLWLLMALACIVYVMVSAVNVYLAPPSSKPEELPLPILTNRNKEDNLKEELGKPSESEKHCAIIVTADLNDPHSLERVMSGAHAVFLTTHYWEHMNTDKETRQGKNAVEAAVHAGVAHFVFCSSESPKEIIGRACGHMDAKASIEKAVVETNLPYTALRLPFLYENFLTVFRPHKVSPGVYAIALPMEDQLMDCMSVVDVAACVVNILLRPSAYLCRDLALTADKLSVRQITDVLNKHFSDRKFTCPKIQVKDYESFGFVGASDIAAMFEFYQTGLESRDIKTTRKIQKSLLSFERWVSKNKDKLGEAMKE</sequence>
<feature type="transmembrane region" description="Helical" evidence="5">
    <location>
        <begin position="140"/>
        <end position="161"/>
    </location>
</feature>
<evidence type="ECO:0000259" key="6">
    <source>
        <dbReference type="Pfam" id="PF05368"/>
    </source>
</evidence>
<reference evidence="7 8" key="1">
    <citation type="submission" date="2018-04" db="EMBL/GenBank/DDBJ databases">
        <title>The genome of golden apple snail Pomacea canaliculata provides insight into stress tolerance and invasive adaptation.</title>
        <authorList>
            <person name="Liu C."/>
            <person name="Liu B."/>
            <person name="Ren Y."/>
            <person name="Zhang Y."/>
            <person name="Wang H."/>
            <person name="Li S."/>
            <person name="Jiang F."/>
            <person name="Yin L."/>
            <person name="Zhang G."/>
            <person name="Qian W."/>
            <person name="Fan W."/>
        </authorList>
    </citation>
    <scope>NUCLEOTIDE SEQUENCE [LARGE SCALE GENOMIC DNA]</scope>
    <source>
        <strain evidence="7">SZHN2017</strain>
        <tissue evidence="7">Muscle</tissue>
    </source>
</reference>
<dbReference type="EMBL" id="PZQS01000004">
    <property type="protein sequence ID" value="PVD31991.1"/>
    <property type="molecule type" value="Genomic_DNA"/>
</dbReference>
<dbReference type="SUPFAM" id="SSF51735">
    <property type="entry name" value="NAD(P)-binding Rossmann-fold domains"/>
    <property type="match status" value="1"/>
</dbReference>
<keyword evidence="2" id="KW-0521">NADP</keyword>
<keyword evidence="5" id="KW-0812">Transmembrane</keyword>
<dbReference type="STRING" id="400727.A0A2T7PEY9"/>
<evidence type="ECO:0000256" key="5">
    <source>
        <dbReference type="SAM" id="Phobius"/>
    </source>
</evidence>
<feature type="domain" description="NmrA-like" evidence="6">
    <location>
        <begin position="197"/>
        <end position="428"/>
    </location>
</feature>
<proteinExistence type="inferred from homology"/>
<evidence type="ECO:0000256" key="2">
    <source>
        <dbReference type="ARBA" id="ARBA00022857"/>
    </source>
</evidence>
<comment type="caution">
    <text evidence="7">The sequence shown here is derived from an EMBL/GenBank/DDBJ whole genome shotgun (WGS) entry which is preliminary data.</text>
</comment>
<evidence type="ECO:0000313" key="8">
    <source>
        <dbReference type="Proteomes" id="UP000245119"/>
    </source>
</evidence>
<dbReference type="Gene3D" id="3.40.50.720">
    <property type="entry name" value="NAD(P)-binding Rossmann-like Domain"/>
    <property type="match status" value="1"/>
</dbReference>
<feature type="compositionally biased region" description="Basic and acidic residues" evidence="4">
    <location>
        <begin position="86"/>
        <end position="103"/>
    </location>
</feature>
<evidence type="ECO:0000256" key="4">
    <source>
        <dbReference type="SAM" id="MobiDB-lite"/>
    </source>
</evidence>
<dbReference type="InterPro" id="IPR051164">
    <property type="entry name" value="NmrA-like_oxidored"/>
</dbReference>
<name>A0A2T7PEY9_POMCA</name>
<keyword evidence="8" id="KW-1185">Reference proteome</keyword>
<accession>A0A2T7PEY9</accession>
<organism evidence="7 8">
    <name type="scientific">Pomacea canaliculata</name>
    <name type="common">Golden apple snail</name>
    <dbReference type="NCBI Taxonomy" id="400727"/>
    <lineage>
        <taxon>Eukaryota</taxon>
        <taxon>Metazoa</taxon>
        <taxon>Spiralia</taxon>
        <taxon>Lophotrochozoa</taxon>
        <taxon>Mollusca</taxon>
        <taxon>Gastropoda</taxon>
        <taxon>Caenogastropoda</taxon>
        <taxon>Architaenioglossa</taxon>
        <taxon>Ampullarioidea</taxon>
        <taxon>Ampullariidae</taxon>
        <taxon>Pomacea</taxon>
    </lineage>
</organism>
<dbReference type="Pfam" id="PF05368">
    <property type="entry name" value="NmrA"/>
    <property type="match status" value="1"/>
</dbReference>
<dbReference type="GO" id="GO:0005634">
    <property type="term" value="C:nucleus"/>
    <property type="evidence" value="ECO:0007669"/>
    <property type="project" value="TreeGrafter"/>
</dbReference>
<evidence type="ECO:0000256" key="1">
    <source>
        <dbReference type="ARBA" id="ARBA00006328"/>
    </source>
</evidence>
<feature type="region of interest" description="Disordered" evidence="4">
    <location>
        <begin position="81"/>
        <end position="104"/>
    </location>
</feature>
<dbReference type="OrthoDB" id="300709at2759"/>
<dbReference type="Proteomes" id="UP000245119">
    <property type="component" value="Linkage Group LG4"/>
</dbReference>
<evidence type="ECO:0000256" key="3">
    <source>
        <dbReference type="ARBA" id="ARBA00040296"/>
    </source>
</evidence>
<dbReference type="Gene3D" id="3.90.25.10">
    <property type="entry name" value="UDP-galactose 4-epimerase, domain 1"/>
    <property type="match status" value="1"/>
</dbReference>
<gene>
    <name evidence="7" type="ORF">C0Q70_07417</name>
</gene>
<keyword evidence="5" id="KW-0472">Membrane</keyword>
<dbReference type="InterPro" id="IPR036291">
    <property type="entry name" value="NAD(P)-bd_dom_sf"/>
</dbReference>
<keyword evidence="5" id="KW-1133">Transmembrane helix</keyword>
<dbReference type="PANTHER" id="PTHR42748:SF7">
    <property type="entry name" value="NMRA LIKE REDOX SENSOR 1-RELATED"/>
    <property type="match status" value="1"/>
</dbReference>
<dbReference type="PANTHER" id="PTHR42748">
    <property type="entry name" value="NITROGEN METABOLITE REPRESSION PROTEIN NMRA FAMILY MEMBER"/>
    <property type="match status" value="1"/>
</dbReference>
<dbReference type="InterPro" id="IPR008030">
    <property type="entry name" value="NmrA-like"/>
</dbReference>
<protein>
    <recommendedName>
        <fullName evidence="3">NmrA-like family domain-containing protein 1</fullName>
    </recommendedName>
</protein>
<dbReference type="AlphaFoldDB" id="A0A2T7PEY9"/>